<dbReference type="EMBL" id="JPKY01000029">
    <property type="protein sequence ID" value="KFH45624.1"/>
    <property type="molecule type" value="Genomic_DNA"/>
</dbReference>
<accession>A0A086T8E2</accession>
<reference evidence="2" key="1">
    <citation type="journal article" date="2014" name="Genome Announc.">
        <title>Genome sequence and annotation of Acremonium chrysogenum, producer of the beta-lactam antibiotic cephalosporin C.</title>
        <authorList>
            <person name="Terfehr D."/>
            <person name="Dahlmann T.A."/>
            <person name="Specht T."/>
            <person name="Zadra I."/>
            <person name="Kuernsteiner H."/>
            <person name="Kueck U."/>
        </authorList>
    </citation>
    <scope>NUCLEOTIDE SEQUENCE [LARGE SCALE GENOMIC DNA]</scope>
    <source>
        <strain evidence="2">ATCC 11550 / CBS 779.69 / DSM 880 / IAM 14645 / JCM 23072 / IMI 49137</strain>
    </source>
</reference>
<evidence type="ECO:0000313" key="2">
    <source>
        <dbReference type="Proteomes" id="UP000029964"/>
    </source>
</evidence>
<dbReference type="OrthoDB" id="3469225at2759"/>
<dbReference type="STRING" id="857340.A0A086T8E2"/>
<organism evidence="1 2">
    <name type="scientific">Hapsidospora chrysogenum (strain ATCC 11550 / CBS 779.69 / DSM 880 / IAM 14645 / JCM 23072 / IMI 49137)</name>
    <name type="common">Acremonium chrysogenum</name>
    <dbReference type="NCBI Taxonomy" id="857340"/>
    <lineage>
        <taxon>Eukaryota</taxon>
        <taxon>Fungi</taxon>
        <taxon>Dikarya</taxon>
        <taxon>Ascomycota</taxon>
        <taxon>Pezizomycotina</taxon>
        <taxon>Sordariomycetes</taxon>
        <taxon>Hypocreomycetidae</taxon>
        <taxon>Hypocreales</taxon>
        <taxon>Bionectriaceae</taxon>
        <taxon>Hapsidospora</taxon>
    </lineage>
</organism>
<dbReference type="AlphaFoldDB" id="A0A086T8E2"/>
<keyword evidence="2" id="KW-1185">Reference proteome</keyword>
<name>A0A086T8E2_HAPC1</name>
<dbReference type="Proteomes" id="UP000029964">
    <property type="component" value="Unassembled WGS sequence"/>
</dbReference>
<proteinExistence type="predicted"/>
<gene>
    <name evidence="1" type="ORF">ACRE_035050</name>
</gene>
<dbReference type="HOGENOM" id="CLU_036096_0_0_1"/>
<protein>
    <submittedName>
        <fullName evidence="1">Uncharacterized protein</fullName>
    </submittedName>
</protein>
<evidence type="ECO:0000313" key="1">
    <source>
        <dbReference type="EMBL" id="KFH45624.1"/>
    </source>
</evidence>
<sequence length="261" mass="29333">MVFSGEFPPLVNVPDPAIVLTHDTCRTDMVGSVAIDSPPGFQLPRSMTSGVSKHTPFTILQETKATLRARSPDFSGACRSLEMLSEVAELAIENPLPKWVQDQELINLFARACHSVLLLPRCSVSEAELHPSSDLAMHEAIRLAALLYIVGPLTAMAGDHEFELKHLGQLPNLLRTVPINWDGLEALELWVLVHGALAERGEDREWMVARLFERMRGRGLGWDEMFREVRGIAWLGRAFLTKLGRLEEEWRRRRRHVGGES</sequence>
<comment type="caution">
    <text evidence="1">The sequence shown here is derived from an EMBL/GenBank/DDBJ whole genome shotgun (WGS) entry which is preliminary data.</text>
</comment>